<protein>
    <recommendedName>
        <fullName evidence="7">Zn(2)-C6 fungal-type domain-containing protein</fullName>
    </recommendedName>
</protein>
<dbReference type="SMART" id="SM00066">
    <property type="entry name" value="GAL4"/>
    <property type="match status" value="1"/>
</dbReference>
<keyword evidence="1" id="KW-0479">Metal-binding</keyword>
<dbReference type="EMBL" id="ML735271">
    <property type="protein sequence ID" value="KAE8389024.1"/>
    <property type="molecule type" value="Genomic_DNA"/>
</dbReference>
<sequence>MPYRRRQHHSCDQCRKGKRACDALLGDDAERTPTSSISTLVGEQFQDDWGLSCSNCKRYRRKCTFDWLLSHKASARRSTKKARNIAIATSLQATPRQAPSAHSGPNNHDSMRPTPHSIASRAPLMPAWDPLSQLPVGEESSQPRWLGKGGPACHPAVSAPLRAGMLGITSEEPRVVADSSSSWTGHDWEVPHENLFLDRSDIYCVGPSSDGTTGTPQIGIGDDNTESTLYVLPQTEPAASLMPPNSSFCLNSNHVANEYAQSTMTQTLMCIYNDSVENALSCWLTDRNCPYISLALAETIGRDRIPVSANRICRRVCQLDWAFSCVLGRSLTSAENGMASRALRATIMAFASQWIRDPSRGSCIRIPPTSPDHQSDIREMLWDQARYSLDEARALPSFRVAFANILFSLGQRPLDCAENRELGELMQHDPAPTYLEGALRQMFVFRRRLTRLQRQVPSRVLRPCRKDPEGYTGHVTEINSNSEACYTFNLLFWLGVMVDTLTSVLYQRPLVISDEDSQIIYPPPASRTSAEQVDLDGWDIRPGKRITNEKSVWGNLFLHKRTSVYYCHQPRWPCSYEEAAGILSDAAPVKVLLFRRIGHLHTLVYRQAAAEDVEEAIRNAFLVYDYWNSTYKQFMLDCLAQHAHLPSRIQSWYVVLAAHWHLGAMMLADTVEDIDRTRLGLDIQAKSRHAMGVVPLLRRENAIAVGELATYSDDGQGFSRLRDFHESVNQAAFLTEPWTAVLIHSFTNAGTVLVREIGLSVPIPRGDGGLLKLAYNRCDNCIKALRCLGRMSDMALIAAKTISSNLDQALSRLDHVNVQSLYTA</sequence>
<evidence type="ECO:0000313" key="8">
    <source>
        <dbReference type="EMBL" id="KAE8389024.1"/>
    </source>
</evidence>
<name>A0A5N7C4I7_PETAA</name>
<dbReference type="Gene3D" id="4.10.240.10">
    <property type="entry name" value="Zn(2)-C6 fungal-type DNA-binding domain"/>
    <property type="match status" value="1"/>
</dbReference>
<keyword evidence="4" id="KW-0804">Transcription</keyword>
<reference evidence="8" key="1">
    <citation type="submission" date="2019-04" db="EMBL/GenBank/DDBJ databases">
        <title>Friends and foes A comparative genomics studyof 23 Aspergillus species from section Flavi.</title>
        <authorList>
            <consortium name="DOE Joint Genome Institute"/>
            <person name="Kjaerbolling I."/>
            <person name="Vesth T."/>
            <person name="Frisvad J.C."/>
            <person name="Nybo J.L."/>
            <person name="Theobald S."/>
            <person name="Kildgaard S."/>
            <person name="Isbrandt T."/>
            <person name="Kuo A."/>
            <person name="Sato A."/>
            <person name="Lyhne E.K."/>
            <person name="Kogle M.E."/>
            <person name="Wiebenga A."/>
            <person name="Kun R.S."/>
            <person name="Lubbers R.J."/>
            <person name="Makela M.R."/>
            <person name="Barry K."/>
            <person name="Chovatia M."/>
            <person name="Clum A."/>
            <person name="Daum C."/>
            <person name="Haridas S."/>
            <person name="He G."/>
            <person name="LaButti K."/>
            <person name="Lipzen A."/>
            <person name="Mondo S."/>
            <person name="Riley R."/>
            <person name="Salamov A."/>
            <person name="Simmons B.A."/>
            <person name="Magnuson J.K."/>
            <person name="Henrissat B."/>
            <person name="Mortensen U.H."/>
            <person name="Larsen T.O."/>
            <person name="Devries R.P."/>
            <person name="Grigoriev I.V."/>
            <person name="Machida M."/>
            <person name="Baker S.E."/>
            <person name="Andersen M.R."/>
        </authorList>
    </citation>
    <scope>NUCLEOTIDE SEQUENCE [LARGE SCALE GENOMIC DNA]</scope>
    <source>
        <strain evidence="8">IBT 14317</strain>
    </source>
</reference>
<dbReference type="AlphaFoldDB" id="A0A5N7C4I7"/>
<dbReference type="GO" id="GO:0003677">
    <property type="term" value="F:DNA binding"/>
    <property type="evidence" value="ECO:0007669"/>
    <property type="project" value="UniProtKB-KW"/>
</dbReference>
<keyword evidence="3" id="KW-0238">DNA-binding</keyword>
<gene>
    <name evidence="8" type="ORF">BDV23DRAFT_184873</name>
</gene>
<dbReference type="CDD" id="cd00067">
    <property type="entry name" value="GAL4"/>
    <property type="match status" value="1"/>
</dbReference>
<evidence type="ECO:0000256" key="5">
    <source>
        <dbReference type="ARBA" id="ARBA00023242"/>
    </source>
</evidence>
<feature type="region of interest" description="Disordered" evidence="6">
    <location>
        <begin position="89"/>
        <end position="122"/>
    </location>
</feature>
<keyword evidence="2" id="KW-0805">Transcription regulation</keyword>
<dbReference type="InterPro" id="IPR001138">
    <property type="entry name" value="Zn2Cys6_DnaBD"/>
</dbReference>
<dbReference type="InterPro" id="IPR050797">
    <property type="entry name" value="Carb_Metab_Trans_Reg"/>
</dbReference>
<dbReference type="PANTHER" id="PTHR31668">
    <property type="entry name" value="GLUCOSE TRANSPORT TRANSCRIPTION REGULATOR RGT1-RELATED-RELATED"/>
    <property type="match status" value="1"/>
</dbReference>
<organism evidence="8">
    <name type="scientific">Petromyces alliaceus</name>
    <name type="common">Aspergillus alliaceus</name>
    <dbReference type="NCBI Taxonomy" id="209559"/>
    <lineage>
        <taxon>Eukaryota</taxon>
        <taxon>Fungi</taxon>
        <taxon>Dikarya</taxon>
        <taxon>Ascomycota</taxon>
        <taxon>Pezizomycotina</taxon>
        <taxon>Eurotiomycetes</taxon>
        <taxon>Eurotiomycetidae</taxon>
        <taxon>Eurotiales</taxon>
        <taxon>Aspergillaceae</taxon>
        <taxon>Aspergillus</taxon>
        <taxon>Aspergillus subgen. Circumdati</taxon>
    </lineage>
</organism>
<dbReference type="GO" id="GO:0009893">
    <property type="term" value="P:positive regulation of metabolic process"/>
    <property type="evidence" value="ECO:0007669"/>
    <property type="project" value="UniProtKB-ARBA"/>
</dbReference>
<evidence type="ECO:0000256" key="2">
    <source>
        <dbReference type="ARBA" id="ARBA00023015"/>
    </source>
</evidence>
<evidence type="ECO:0000256" key="4">
    <source>
        <dbReference type="ARBA" id="ARBA00023163"/>
    </source>
</evidence>
<accession>A0A5N7C4I7</accession>
<keyword evidence="5" id="KW-0539">Nucleus</keyword>
<evidence type="ECO:0000256" key="6">
    <source>
        <dbReference type="SAM" id="MobiDB-lite"/>
    </source>
</evidence>
<feature type="domain" description="Zn(2)-C6 fungal-type" evidence="7">
    <location>
        <begin position="5"/>
        <end position="74"/>
    </location>
</feature>
<evidence type="ECO:0000256" key="1">
    <source>
        <dbReference type="ARBA" id="ARBA00022723"/>
    </source>
</evidence>
<dbReference type="OrthoDB" id="5958943at2759"/>
<dbReference type="InterPro" id="IPR036864">
    <property type="entry name" value="Zn2-C6_fun-type_DNA-bd_sf"/>
</dbReference>
<proteinExistence type="predicted"/>
<evidence type="ECO:0000256" key="3">
    <source>
        <dbReference type="ARBA" id="ARBA00023125"/>
    </source>
</evidence>
<dbReference type="PANTHER" id="PTHR31668:SF26">
    <property type="entry name" value="GLUCOSE TRANSPORT TRANSCRIPTION REGULATOR RGT1-RELATED"/>
    <property type="match status" value="1"/>
</dbReference>
<dbReference type="GO" id="GO:0008270">
    <property type="term" value="F:zinc ion binding"/>
    <property type="evidence" value="ECO:0007669"/>
    <property type="project" value="InterPro"/>
</dbReference>
<dbReference type="GO" id="GO:0000981">
    <property type="term" value="F:DNA-binding transcription factor activity, RNA polymerase II-specific"/>
    <property type="evidence" value="ECO:0007669"/>
    <property type="project" value="InterPro"/>
</dbReference>
<evidence type="ECO:0000259" key="7">
    <source>
        <dbReference type="SMART" id="SM00066"/>
    </source>
</evidence>
<dbReference type="Proteomes" id="UP000326877">
    <property type="component" value="Unassembled WGS sequence"/>
</dbReference>